<evidence type="ECO:0000313" key="4">
    <source>
        <dbReference type="EMBL" id="SFR30250.1"/>
    </source>
</evidence>
<feature type="region of interest" description="Disordered" evidence="1">
    <location>
        <begin position="1"/>
        <end position="26"/>
    </location>
</feature>
<evidence type="ECO:0000313" key="5">
    <source>
        <dbReference type="Proteomes" id="UP000198932"/>
    </source>
</evidence>
<feature type="compositionally biased region" description="Acidic residues" evidence="1">
    <location>
        <begin position="1"/>
        <end position="12"/>
    </location>
</feature>
<dbReference type="Pfam" id="PF26409">
    <property type="entry name" value="DUF8107"/>
    <property type="match status" value="1"/>
</dbReference>
<dbReference type="OrthoDB" id="214676at2157"/>
<keyword evidence="2" id="KW-1133">Transmembrane helix</keyword>
<dbReference type="Proteomes" id="UP000198932">
    <property type="component" value="Unassembled WGS sequence"/>
</dbReference>
<accession>A0A1I6FJZ1</accession>
<evidence type="ECO:0000256" key="2">
    <source>
        <dbReference type="SAM" id="Phobius"/>
    </source>
</evidence>
<evidence type="ECO:0000259" key="3">
    <source>
        <dbReference type="Pfam" id="PF26409"/>
    </source>
</evidence>
<proteinExistence type="predicted"/>
<organism evidence="4 5">
    <name type="scientific">Halorubrum sodomense</name>
    <dbReference type="NCBI Taxonomy" id="35743"/>
    <lineage>
        <taxon>Archaea</taxon>
        <taxon>Methanobacteriati</taxon>
        <taxon>Methanobacteriota</taxon>
        <taxon>Stenosarchaea group</taxon>
        <taxon>Halobacteria</taxon>
        <taxon>Halobacteriales</taxon>
        <taxon>Haloferacaceae</taxon>
        <taxon>Halorubrum</taxon>
    </lineage>
</organism>
<protein>
    <recommendedName>
        <fullName evidence="3">DUF8107 domain-containing protein</fullName>
    </recommendedName>
</protein>
<feature type="transmembrane region" description="Helical" evidence="2">
    <location>
        <begin position="31"/>
        <end position="51"/>
    </location>
</feature>
<keyword evidence="2" id="KW-0472">Membrane</keyword>
<keyword evidence="2" id="KW-0812">Transmembrane</keyword>
<evidence type="ECO:0000256" key="1">
    <source>
        <dbReference type="SAM" id="MobiDB-lite"/>
    </source>
</evidence>
<name>A0A1I6FJZ1_HALSD</name>
<keyword evidence="5" id="KW-1185">Reference proteome</keyword>
<sequence>MSAEGSGEESGEGDGPGVREGVERSSGDPKVLLAMNAVLSTWFAWMVVWGLDFLGAASLTAVNVATLAIILFGVTYVVALR</sequence>
<dbReference type="RefSeq" id="WP_092919314.1">
    <property type="nucleotide sequence ID" value="NZ_FOYN01000001.1"/>
</dbReference>
<feature type="domain" description="DUF8107" evidence="3">
    <location>
        <begin position="11"/>
        <end position="79"/>
    </location>
</feature>
<reference evidence="5" key="1">
    <citation type="submission" date="2016-10" db="EMBL/GenBank/DDBJ databases">
        <authorList>
            <person name="Varghese N."/>
            <person name="Submissions S."/>
        </authorList>
    </citation>
    <scope>NUCLEOTIDE SEQUENCE [LARGE SCALE GENOMIC DNA]</scope>
    <source>
        <strain evidence="5">RD 26</strain>
    </source>
</reference>
<dbReference type="EMBL" id="FOYN01000001">
    <property type="protein sequence ID" value="SFR30250.1"/>
    <property type="molecule type" value="Genomic_DNA"/>
</dbReference>
<dbReference type="InterPro" id="IPR058420">
    <property type="entry name" value="DUF8107"/>
</dbReference>
<gene>
    <name evidence="4" type="ORF">SAMN04487937_0067</name>
</gene>
<dbReference type="STRING" id="35743.SAMN04487937_0067"/>
<feature type="transmembrane region" description="Helical" evidence="2">
    <location>
        <begin position="57"/>
        <end position="79"/>
    </location>
</feature>
<dbReference type="AlphaFoldDB" id="A0A1I6FJZ1"/>